<protein>
    <submittedName>
        <fullName evidence="2">Uncharacterized protein</fullName>
    </submittedName>
</protein>
<dbReference type="Proteomes" id="UP000664844">
    <property type="component" value="Unassembled WGS sequence"/>
</dbReference>
<gene>
    <name evidence="2" type="ORF">J0895_20425</name>
</gene>
<reference evidence="2 3" key="1">
    <citation type="submission" date="2021-03" db="EMBL/GenBank/DDBJ databases">
        <title>Metabolic Capacity of the Antarctic Cyanobacterium Phormidium pseudopriestleyi that Sustains Oxygenic Photosynthesis in the Presence of Hydrogen Sulfide.</title>
        <authorList>
            <person name="Lumian J.E."/>
            <person name="Jungblut A.D."/>
            <person name="Dillon M.L."/>
            <person name="Hawes I."/>
            <person name="Doran P.T."/>
            <person name="Mackey T.J."/>
            <person name="Dick G.J."/>
            <person name="Grettenberger C.L."/>
            <person name="Sumner D.Y."/>
        </authorList>
    </citation>
    <scope>NUCLEOTIDE SEQUENCE [LARGE SCALE GENOMIC DNA]</scope>
    <source>
        <strain evidence="2 3">FRX01</strain>
    </source>
</reference>
<accession>A0ABS3FWD2</accession>
<name>A0ABS3FWD2_9CYAN</name>
<dbReference type="EMBL" id="JAFLQW010000538">
    <property type="protein sequence ID" value="MBO0351400.1"/>
    <property type="molecule type" value="Genomic_DNA"/>
</dbReference>
<dbReference type="RefSeq" id="WP_207089841.1">
    <property type="nucleotide sequence ID" value="NZ_JAFLQW010000538.1"/>
</dbReference>
<proteinExistence type="predicted"/>
<organism evidence="2 3">
    <name type="scientific">Phormidium pseudopriestleyi FRX01</name>
    <dbReference type="NCBI Taxonomy" id="1759528"/>
    <lineage>
        <taxon>Bacteria</taxon>
        <taxon>Bacillati</taxon>
        <taxon>Cyanobacteriota</taxon>
        <taxon>Cyanophyceae</taxon>
        <taxon>Oscillatoriophycideae</taxon>
        <taxon>Oscillatoriales</taxon>
        <taxon>Oscillatoriaceae</taxon>
        <taxon>Phormidium</taxon>
    </lineage>
</organism>
<keyword evidence="3" id="KW-1185">Reference proteome</keyword>
<evidence type="ECO:0000256" key="1">
    <source>
        <dbReference type="SAM" id="MobiDB-lite"/>
    </source>
</evidence>
<evidence type="ECO:0000313" key="3">
    <source>
        <dbReference type="Proteomes" id="UP000664844"/>
    </source>
</evidence>
<comment type="caution">
    <text evidence="2">The sequence shown here is derived from an EMBL/GenBank/DDBJ whole genome shotgun (WGS) entry which is preliminary data.</text>
</comment>
<sequence length="53" mass="5873">MGRIDPIQENGTIAVGPRERRETGWGEVLGRCGYGLTTPIDCRGDRTHLRDCS</sequence>
<evidence type="ECO:0000313" key="2">
    <source>
        <dbReference type="EMBL" id="MBO0351400.1"/>
    </source>
</evidence>
<feature type="region of interest" description="Disordered" evidence="1">
    <location>
        <begin position="1"/>
        <end position="20"/>
    </location>
</feature>